<dbReference type="SUPFAM" id="SSF52540">
    <property type="entry name" value="P-loop containing nucleoside triphosphate hydrolases"/>
    <property type="match status" value="1"/>
</dbReference>
<protein>
    <submittedName>
        <fullName evidence="1">Sulfotransferase</fullName>
    </submittedName>
</protein>
<organism evidence="1 2">
    <name type="scientific">Candidatus Seongchinamella marina</name>
    <dbReference type="NCBI Taxonomy" id="2518990"/>
    <lineage>
        <taxon>Bacteria</taxon>
        <taxon>Pseudomonadati</taxon>
        <taxon>Pseudomonadota</taxon>
        <taxon>Gammaproteobacteria</taxon>
        <taxon>Cellvibrionales</taxon>
        <taxon>Halieaceae</taxon>
        <taxon>Seongchinamella</taxon>
    </lineage>
</organism>
<dbReference type="Pfam" id="PF13469">
    <property type="entry name" value="Sulfotransfer_3"/>
    <property type="match status" value="1"/>
</dbReference>
<proteinExistence type="predicted"/>
<comment type="caution">
    <text evidence="1">The sequence shown here is derived from an EMBL/GenBank/DDBJ whole genome shotgun (WGS) entry which is preliminary data.</text>
</comment>
<reference evidence="1" key="1">
    <citation type="submission" date="2019-02" db="EMBL/GenBank/DDBJ databases">
        <authorList>
            <person name="Li S.-H."/>
        </authorList>
    </citation>
    <scope>NUCLEOTIDE SEQUENCE</scope>
    <source>
        <strain evidence="1">IMCC8485</strain>
    </source>
</reference>
<name>A0ABT3SYD7_9GAMM</name>
<dbReference type="InterPro" id="IPR027417">
    <property type="entry name" value="P-loop_NTPase"/>
</dbReference>
<evidence type="ECO:0000313" key="2">
    <source>
        <dbReference type="Proteomes" id="UP001143307"/>
    </source>
</evidence>
<dbReference type="EMBL" id="SHNP01000005">
    <property type="protein sequence ID" value="MCX2974988.1"/>
    <property type="molecule type" value="Genomic_DNA"/>
</dbReference>
<dbReference type="RefSeq" id="WP_279253656.1">
    <property type="nucleotide sequence ID" value="NZ_SHNP01000005.1"/>
</dbReference>
<dbReference type="InterPro" id="IPR052736">
    <property type="entry name" value="Stf3_sulfotransferase"/>
</dbReference>
<accession>A0ABT3SYD7</accession>
<keyword evidence="2" id="KW-1185">Reference proteome</keyword>
<dbReference type="Gene3D" id="3.40.50.300">
    <property type="entry name" value="P-loop containing nucleotide triphosphate hydrolases"/>
    <property type="match status" value="1"/>
</dbReference>
<dbReference type="Proteomes" id="UP001143307">
    <property type="component" value="Unassembled WGS sequence"/>
</dbReference>
<dbReference type="PANTHER" id="PTHR36451">
    <property type="entry name" value="PAPS-DEPENDENT SULFOTRANSFERASE STF3"/>
    <property type="match status" value="1"/>
</dbReference>
<evidence type="ECO:0000313" key="1">
    <source>
        <dbReference type="EMBL" id="MCX2974988.1"/>
    </source>
</evidence>
<sequence>MSISPILRATDYHRLPIRLINGLLRGANAAGFARFELDQRTLLDDARQATGFDDFGDERFLEPLGVLIEATRMQPLNPLGRFLARANIQRLLRGRLQAEELFKRYPEILAREIPDPIVIVGLARSGTTRLHRLLASDPNLLHLKSWESVYPVPTQEAFAAREAGTIDPRITNLDRALKAVLYMSPQIAAVHPLGTLEVEEEIGMLQYGFSTQLFEVINQIPAFAEWSMTHDQHAAYEKMVRLLKLVSWFRGDPEDKPWILKSPQHMQDLNALLHVFPNAQLLCPHRDPIKVVASSCSMAWNSLVRDNDEITPQWVGSEWLTKTKRMLHKNLAERDTLATPQQQYDLRYADMTADWEHTIQGVYDFLDRPFTPEAKAGMRAWLAENQQHKHGAHKYSLDQFGLNADTVDKTLMFYRERFDIPYETVNPHRAKSVTT</sequence>
<dbReference type="PANTHER" id="PTHR36451:SF1">
    <property type="entry name" value="OMEGA-HYDROXY-BETA-DIHYDROMENAQUINONE-9 SULFOTRANSFERASE STF3"/>
    <property type="match status" value="1"/>
</dbReference>
<gene>
    <name evidence="1" type="ORF">EYC87_15460</name>
</gene>